<organism evidence="2">
    <name type="scientific">bioreactor metagenome</name>
    <dbReference type="NCBI Taxonomy" id="1076179"/>
    <lineage>
        <taxon>unclassified sequences</taxon>
        <taxon>metagenomes</taxon>
        <taxon>ecological metagenomes</taxon>
    </lineage>
</organism>
<evidence type="ECO:0000256" key="1">
    <source>
        <dbReference type="SAM" id="MobiDB-lite"/>
    </source>
</evidence>
<reference evidence="2" key="1">
    <citation type="submission" date="2019-08" db="EMBL/GenBank/DDBJ databases">
        <authorList>
            <person name="Kucharzyk K."/>
            <person name="Murdoch R.W."/>
            <person name="Higgins S."/>
            <person name="Loffler F."/>
        </authorList>
    </citation>
    <scope>NUCLEOTIDE SEQUENCE</scope>
</reference>
<proteinExistence type="predicted"/>
<dbReference type="EMBL" id="VSSQ01072771">
    <property type="protein sequence ID" value="MPN24066.1"/>
    <property type="molecule type" value="Genomic_DNA"/>
</dbReference>
<accession>A0A645GD48</accession>
<protein>
    <submittedName>
        <fullName evidence="2">Uncharacterized protein</fullName>
    </submittedName>
</protein>
<feature type="region of interest" description="Disordered" evidence="1">
    <location>
        <begin position="1"/>
        <end position="23"/>
    </location>
</feature>
<evidence type="ECO:0000313" key="2">
    <source>
        <dbReference type="EMBL" id="MPN24066.1"/>
    </source>
</evidence>
<name>A0A645GD48_9ZZZZ</name>
<gene>
    <name evidence="2" type="ORF">SDC9_171460</name>
</gene>
<comment type="caution">
    <text evidence="2">The sequence shown here is derived from an EMBL/GenBank/DDBJ whole genome shotgun (WGS) entry which is preliminary data.</text>
</comment>
<sequence length="92" mass="10065">MQYLDRRKTQHTGHQAVGDLLRSPHHDLRGDQPILQMGIGPFDGGADLEPLLLGGRQHPLLLAPLVRVDDGDLSVCDDEILDGLCIIGTIHQ</sequence>
<dbReference type="AlphaFoldDB" id="A0A645GD48"/>